<feature type="non-terminal residue" evidence="2">
    <location>
        <position position="52"/>
    </location>
</feature>
<protein>
    <submittedName>
        <fullName evidence="2">Uncharacterized protein</fullName>
    </submittedName>
</protein>
<evidence type="ECO:0000313" key="2">
    <source>
        <dbReference type="EMBL" id="GAI56054.1"/>
    </source>
</evidence>
<name>X1RKJ7_9ZZZZ</name>
<comment type="caution">
    <text evidence="2">The sequence shown here is derived from an EMBL/GenBank/DDBJ whole genome shotgun (WGS) entry which is preliminary data.</text>
</comment>
<dbReference type="EMBL" id="BARV01039310">
    <property type="protein sequence ID" value="GAI56054.1"/>
    <property type="molecule type" value="Genomic_DNA"/>
</dbReference>
<gene>
    <name evidence="2" type="ORF">S06H3_60286</name>
</gene>
<proteinExistence type="predicted"/>
<evidence type="ECO:0000256" key="1">
    <source>
        <dbReference type="SAM" id="MobiDB-lite"/>
    </source>
</evidence>
<accession>X1RKJ7</accession>
<feature type="compositionally biased region" description="Polar residues" evidence="1">
    <location>
        <begin position="10"/>
        <end position="52"/>
    </location>
</feature>
<reference evidence="2" key="1">
    <citation type="journal article" date="2014" name="Front. Microbiol.">
        <title>High frequency of phylogenetically diverse reductive dehalogenase-homologous genes in deep subseafloor sedimentary metagenomes.</title>
        <authorList>
            <person name="Kawai M."/>
            <person name="Futagami T."/>
            <person name="Toyoda A."/>
            <person name="Takaki Y."/>
            <person name="Nishi S."/>
            <person name="Hori S."/>
            <person name="Arai W."/>
            <person name="Tsubouchi T."/>
            <person name="Morono Y."/>
            <person name="Uchiyama I."/>
            <person name="Ito T."/>
            <person name="Fujiyama A."/>
            <person name="Inagaki F."/>
            <person name="Takami H."/>
        </authorList>
    </citation>
    <scope>NUCLEOTIDE SEQUENCE</scope>
    <source>
        <strain evidence="2">Expedition CK06-06</strain>
    </source>
</reference>
<sequence>MWNCGRHQVDSTASMPNGSNNNPNLFAALNGNSIGTDWASPNQAANNKTIPP</sequence>
<feature type="region of interest" description="Disordered" evidence="1">
    <location>
        <begin position="1"/>
        <end position="52"/>
    </location>
</feature>
<dbReference type="AlphaFoldDB" id="X1RKJ7"/>
<organism evidence="2">
    <name type="scientific">marine sediment metagenome</name>
    <dbReference type="NCBI Taxonomy" id="412755"/>
    <lineage>
        <taxon>unclassified sequences</taxon>
        <taxon>metagenomes</taxon>
        <taxon>ecological metagenomes</taxon>
    </lineage>
</organism>